<dbReference type="GO" id="GO:0005524">
    <property type="term" value="F:ATP binding"/>
    <property type="evidence" value="ECO:0007669"/>
    <property type="project" value="UniProtKB-KW"/>
</dbReference>
<evidence type="ECO:0000259" key="12">
    <source>
        <dbReference type="PROSITE" id="PS50035"/>
    </source>
</evidence>
<evidence type="ECO:0000256" key="10">
    <source>
        <dbReference type="RuleBase" id="RU365024"/>
    </source>
</evidence>
<dbReference type="GO" id="GO:0005739">
    <property type="term" value="C:mitochondrion"/>
    <property type="evidence" value="ECO:0007669"/>
    <property type="project" value="UniProtKB-SubCell"/>
</dbReference>
<dbReference type="AlphaFoldDB" id="A0A5E8C519"/>
<evidence type="ECO:0000256" key="9">
    <source>
        <dbReference type="ARBA" id="ARBA00048586"/>
    </source>
</evidence>
<dbReference type="PANTHER" id="PTHR12586:SF1">
    <property type="entry name" value="CDP-DIACYLGLYCEROL--GLYCEROL-3-PHOSPHATE 3-PHOSPHATIDYLTRANSFERASE, MITOCHONDRIAL"/>
    <property type="match status" value="1"/>
</dbReference>
<organism evidence="13 14">
    <name type="scientific">Magnusiomyces paraingens</name>
    <dbReference type="NCBI Taxonomy" id="2606893"/>
    <lineage>
        <taxon>Eukaryota</taxon>
        <taxon>Fungi</taxon>
        <taxon>Dikarya</taxon>
        <taxon>Ascomycota</taxon>
        <taxon>Saccharomycotina</taxon>
        <taxon>Dipodascomycetes</taxon>
        <taxon>Dipodascales</taxon>
        <taxon>Dipodascaceae</taxon>
        <taxon>Magnusiomyces</taxon>
    </lineage>
</organism>
<evidence type="ECO:0000256" key="4">
    <source>
        <dbReference type="ARBA" id="ARBA00022679"/>
    </source>
</evidence>
<name>A0A5E8C519_9ASCO</name>
<dbReference type="GO" id="GO:0008444">
    <property type="term" value="F:CDP-diacylglycerol-glycerol-3-phosphate 3-phosphatidyltransferase activity"/>
    <property type="evidence" value="ECO:0007669"/>
    <property type="project" value="UniProtKB-EC"/>
</dbReference>
<dbReference type="EMBL" id="CABVLU010000005">
    <property type="protein sequence ID" value="VVT58472.1"/>
    <property type="molecule type" value="Genomic_DNA"/>
</dbReference>
<feature type="domain" description="PLD phosphodiesterase" evidence="12">
    <location>
        <begin position="184"/>
        <end position="210"/>
    </location>
</feature>
<keyword evidence="5" id="KW-0677">Repeat</keyword>
<evidence type="ECO:0000256" key="3">
    <source>
        <dbReference type="ARBA" id="ARBA00022516"/>
    </source>
</evidence>
<dbReference type="PANTHER" id="PTHR12586">
    <property type="entry name" value="CDP-DIACYLGLYCEROL--SERINE O-PHOSPHATIDYLTRANSFERASE"/>
    <property type="match status" value="1"/>
</dbReference>
<feature type="region of interest" description="Disordered" evidence="11">
    <location>
        <begin position="497"/>
        <end position="522"/>
    </location>
</feature>
<keyword evidence="6 10" id="KW-0443">Lipid metabolism</keyword>
<evidence type="ECO:0000256" key="7">
    <source>
        <dbReference type="ARBA" id="ARBA00023209"/>
    </source>
</evidence>
<gene>
    <name evidence="13" type="ORF">SAPINGB_P006225</name>
</gene>
<dbReference type="SUPFAM" id="SSF56024">
    <property type="entry name" value="Phospholipase D/nuclease"/>
    <property type="match status" value="1"/>
</dbReference>
<keyword evidence="7 10" id="KW-0594">Phospholipid biosynthesis</keyword>
<dbReference type="CDD" id="cd09137">
    <property type="entry name" value="PLDc_PGS1_euk_2"/>
    <property type="match status" value="1"/>
</dbReference>
<keyword evidence="14" id="KW-1185">Reference proteome</keyword>
<dbReference type="Proteomes" id="UP000398389">
    <property type="component" value="Unassembled WGS sequence"/>
</dbReference>
<dbReference type="GeneID" id="43585037"/>
<evidence type="ECO:0000256" key="11">
    <source>
        <dbReference type="SAM" id="MobiDB-lite"/>
    </source>
</evidence>
<comment type="pathway">
    <text evidence="1 10">Phospholipid metabolism; phosphatidylglycerol biosynthesis; phosphatidylglycerol from CDP-diacylglycerol: step 1/2.</text>
</comment>
<dbReference type="RefSeq" id="XP_031856828.1">
    <property type="nucleotide sequence ID" value="XM_032000937.1"/>
</dbReference>
<evidence type="ECO:0000313" key="13">
    <source>
        <dbReference type="EMBL" id="VVT58472.1"/>
    </source>
</evidence>
<keyword evidence="10" id="KW-0067">ATP-binding</keyword>
<evidence type="ECO:0000256" key="8">
    <source>
        <dbReference type="ARBA" id="ARBA00023264"/>
    </source>
</evidence>
<evidence type="ECO:0000256" key="1">
    <source>
        <dbReference type="ARBA" id="ARBA00005042"/>
    </source>
</evidence>
<dbReference type="InterPro" id="IPR001736">
    <property type="entry name" value="PLipase_D/transphosphatidylase"/>
</dbReference>
<comment type="similarity">
    <text evidence="2 10">Belongs to the CDP-alcohol phosphatidyltransferase class-II family.</text>
</comment>
<dbReference type="OrthoDB" id="10250191at2759"/>
<keyword evidence="3 10" id="KW-0444">Lipid biosynthesis</keyword>
<comment type="catalytic activity">
    <reaction evidence="9 10">
        <text>a CDP-1,2-diacyl-sn-glycerol + sn-glycerol 3-phosphate = a 1,2-diacyl-sn-glycero-3-phospho-(1'-sn-glycero-3'-phosphate) + CMP + H(+)</text>
        <dbReference type="Rhea" id="RHEA:12593"/>
        <dbReference type="ChEBI" id="CHEBI:15378"/>
        <dbReference type="ChEBI" id="CHEBI:57597"/>
        <dbReference type="ChEBI" id="CHEBI:58332"/>
        <dbReference type="ChEBI" id="CHEBI:60110"/>
        <dbReference type="ChEBI" id="CHEBI:60377"/>
        <dbReference type="EC" id="2.7.8.5"/>
    </reaction>
</comment>
<evidence type="ECO:0000256" key="6">
    <source>
        <dbReference type="ARBA" id="ARBA00023098"/>
    </source>
</evidence>
<dbReference type="UniPathway" id="UPA00084">
    <property type="reaction ID" value="UER00503"/>
</dbReference>
<keyword evidence="10" id="KW-0496">Mitochondrion</keyword>
<comment type="function">
    <text evidence="10">Functions in the biosynthesis of the anionic phospholipids phosphatidylglycerol and cardiolipin.</text>
</comment>
<keyword evidence="10" id="KW-0547">Nucleotide-binding</keyword>
<comment type="subcellular location">
    <subcellularLocation>
        <location evidence="10">Mitochondrion</location>
    </subcellularLocation>
</comment>
<proteinExistence type="inferred from homology"/>
<dbReference type="GO" id="GO:0032049">
    <property type="term" value="P:cardiolipin biosynthetic process"/>
    <property type="evidence" value="ECO:0007669"/>
    <property type="project" value="InterPro"/>
</dbReference>
<dbReference type="CDD" id="cd09135">
    <property type="entry name" value="PLDc_PGS1_euk_1"/>
    <property type="match status" value="1"/>
</dbReference>
<dbReference type="PROSITE" id="PS50035">
    <property type="entry name" value="PLD"/>
    <property type="match status" value="1"/>
</dbReference>
<dbReference type="InterPro" id="IPR016270">
    <property type="entry name" value="PGS1"/>
</dbReference>
<sequence>MLGRSSKSLTRAAVPWLRSRAHPSYNSPSSSPPLLHFARLLSQFHPSVQSTLSQLNAFQLPRFGLPENSIDVMTAPSEFYDCLKSKIKTAKTRIFLASLYIGKNEKDLVQCLEQALFQNPDLKVYILVDALRGTREAPEGPCAASLLAPLVKTFGVRRVTVSMYHTPELHGLAKLVVPKRFNEGWGLQHMKLYGFDDEIILSGANLSHDYFTDRQDRYMLFRSKELTDYYFKLHQAVSSISYKVIPYVKPKQIFNEKPPFWQKYLPDRPDPTFKLIWDPSFLIPEPTRDPRGFISVASEILRPLLKSQTPLDPSISDEIMTYVYPVSQLSPLFPEGEDASTEFPVIDRLLSMLTLNHFNWVFTAGYFNMHPHFRTKLLESSPPGAVVVAAAPEANGFYKSKGISGLLPGAYSLLASKFLQQVKATSDARTRNSHIELVEWRRGTVNTPGGWSYHAKGLWIFEPSRFVREYKYTPAEKPISAVEQVSEQVTKQVAKLSQKLKGEKEEEEKEGSEKNEVTSVPKFIPGEPRSMFQLETDETLRSPVVTVIGSSNYTRRAYAHDLEANAIVVTRDRGLQAQLRTEVVQILSHAREVSIAEYESREPTLVLRTLTWFLGGKL</sequence>
<keyword evidence="8 10" id="KW-1208">Phospholipid metabolism</keyword>
<dbReference type="Gene3D" id="3.30.870.10">
    <property type="entry name" value="Endonuclease Chain A"/>
    <property type="match status" value="2"/>
</dbReference>
<dbReference type="EC" id="2.7.8.5" evidence="10"/>
<accession>A0A5E8C519</accession>
<keyword evidence="4 10" id="KW-0808">Transferase</keyword>
<evidence type="ECO:0000313" key="14">
    <source>
        <dbReference type="Proteomes" id="UP000398389"/>
    </source>
</evidence>
<reference evidence="13 14" key="1">
    <citation type="submission" date="2019-09" db="EMBL/GenBank/DDBJ databases">
        <authorList>
            <person name="Brejova B."/>
        </authorList>
    </citation>
    <scope>NUCLEOTIDE SEQUENCE [LARGE SCALE GENOMIC DNA]</scope>
</reference>
<protein>
    <recommendedName>
        <fullName evidence="10">CDP-diacylglycerol--glycerol-3-phosphate 3-phosphatidyltransferase</fullName>
        <ecNumber evidence="10">2.7.8.5</ecNumber>
    </recommendedName>
</protein>
<evidence type="ECO:0000256" key="2">
    <source>
        <dbReference type="ARBA" id="ARBA00010682"/>
    </source>
</evidence>
<evidence type="ECO:0000256" key="5">
    <source>
        <dbReference type="ARBA" id="ARBA00022737"/>
    </source>
</evidence>